<dbReference type="GO" id="GO:0005886">
    <property type="term" value="C:plasma membrane"/>
    <property type="evidence" value="ECO:0007669"/>
    <property type="project" value="TreeGrafter"/>
</dbReference>
<accession>A0A9D4UMT8</accession>
<dbReference type="InterPro" id="IPR017927">
    <property type="entry name" value="FAD-bd_FR_type"/>
</dbReference>
<dbReference type="PROSITE" id="PS51384">
    <property type="entry name" value="FAD_FR"/>
    <property type="match status" value="1"/>
</dbReference>
<keyword evidence="9" id="KW-1185">Reference proteome</keyword>
<dbReference type="CDD" id="cd06186">
    <property type="entry name" value="NOX_Duox_like_FAD_NADP"/>
    <property type="match status" value="1"/>
</dbReference>
<evidence type="ECO:0000313" key="9">
    <source>
        <dbReference type="Proteomes" id="UP000886520"/>
    </source>
</evidence>
<dbReference type="InterPro" id="IPR039261">
    <property type="entry name" value="FNR_nucleotide-bd"/>
</dbReference>
<keyword evidence="4" id="KW-0560">Oxidoreductase</keyword>
<comment type="caution">
    <text evidence="8">The sequence shown here is derived from an EMBL/GenBank/DDBJ whole genome shotgun (WGS) entry which is preliminary data.</text>
</comment>
<evidence type="ECO:0000259" key="7">
    <source>
        <dbReference type="PROSITE" id="PS51384"/>
    </source>
</evidence>
<evidence type="ECO:0000256" key="2">
    <source>
        <dbReference type="ARBA" id="ARBA00022692"/>
    </source>
</evidence>
<feature type="transmembrane region" description="Helical" evidence="6">
    <location>
        <begin position="365"/>
        <end position="388"/>
    </location>
</feature>
<feature type="transmembrane region" description="Helical" evidence="6">
    <location>
        <begin position="404"/>
        <end position="427"/>
    </location>
</feature>
<gene>
    <name evidence="8" type="ORF">GOP47_0014690</name>
</gene>
<feature type="domain" description="FAD-binding FR-type" evidence="7">
    <location>
        <begin position="108"/>
        <end position="223"/>
    </location>
</feature>
<dbReference type="SFLD" id="SFLDG01168">
    <property type="entry name" value="Ferric_reductase_subgroup_(FRE"/>
    <property type="match status" value="1"/>
</dbReference>
<organism evidence="8 9">
    <name type="scientific">Adiantum capillus-veneris</name>
    <name type="common">Maidenhair fern</name>
    <dbReference type="NCBI Taxonomy" id="13818"/>
    <lineage>
        <taxon>Eukaryota</taxon>
        <taxon>Viridiplantae</taxon>
        <taxon>Streptophyta</taxon>
        <taxon>Embryophyta</taxon>
        <taxon>Tracheophyta</taxon>
        <taxon>Polypodiopsida</taxon>
        <taxon>Polypodiidae</taxon>
        <taxon>Polypodiales</taxon>
        <taxon>Pteridineae</taxon>
        <taxon>Pteridaceae</taxon>
        <taxon>Vittarioideae</taxon>
        <taxon>Adiantum</taxon>
    </lineage>
</organism>
<dbReference type="InterPro" id="IPR013130">
    <property type="entry name" value="Fe3_Rdtase_TM_dom"/>
</dbReference>
<dbReference type="SUPFAM" id="SSF52343">
    <property type="entry name" value="Ferredoxin reductase-like, C-terminal NADP-linked domain"/>
    <property type="match status" value="1"/>
</dbReference>
<dbReference type="PANTHER" id="PTHR11972:SF69">
    <property type="entry name" value="FERRIC REDUCTION OXIDASE 6-RELATED"/>
    <property type="match status" value="1"/>
</dbReference>
<dbReference type="AlphaFoldDB" id="A0A9D4UMT8"/>
<keyword evidence="5 6" id="KW-0472">Membrane</keyword>
<dbReference type="InterPro" id="IPR050369">
    <property type="entry name" value="RBOH/FRE"/>
</dbReference>
<keyword evidence="2 6" id="KW-0812">Transmembrane</keyword>
<dbReference type="InterPro" id="IPR013121">
    <property type="entry name" value="Fe_red_NAD-bd_6"/>
</dbReference>
<dbReference type="Gene3D" id="3.40.50.80">
    <property type="entry name" value="Nucleotide-binding domain of ferredoxin-NADP reductase (FNR) module"/>
    <property type="match status" value="2"/>
</dbReference>
<reference evidence="8" key="1">
    <citation type="submission" date="2021-01" db="EMBL/GenBank/DDBJ databases">
        <title>Adiantum capillus-veneris genome.</title>
        <authorList>
            <person name="Fang Y."/>
            <person name="Liao Q."/>
        </authorList>
    </citation>
    <scope>NUCLEOTIDE SEQUENCE</scope>
    <source>
        <strain evidence="8">H3</strain>
        <tissue evidence="8">Leaf</tissue>
    </source>
</reference>
<protein>
    <recommendedName>
        <fullName evidence="7">FAD-binding FR-type domain-containing protein</fullName>
    </recommendedName>
</protein>
<evidence type="ECO:0000256" key="1">
    <source>
        <dbReference type="ARBA" id="ARBA00004141"/>
    </source>
</evidence>
<evidence type="ECO:0000256" key="3">
    <source>
        <dbReference type="ARBA" id="ARBA00022989"/>
    </source>
</evidence>
<dbReference type="SFLD" id="SFLDS00052">
    <property type="entry name" value="Ferric_Reductase_Domain"/>
    <property type="match status" value="1"/>
</dbReference>
<dbReference type="GO" id="GO:0016491">
    <property type="term" value="F:oxidoreductase activity"/>
    <property type="evidence" value="ECO:0007669"/>
    <property type="project" value="UniProtKB-KW"/>
</dbReference>
<proteinExistence type="predicted"/>
<dbReference type="Pfam" id="PF01794">
    <property type="entry name" value="Ferric_reduct"/>
    <property type="match status" value="1"/>
</dbReference>
<dbReference type="PANTHER" id="PTHR11972">
    <property type="entry name" value="NADPH OXIDASE"/>
    <property type="match status" value="1"/>
</dbReference>
<dbReference type="InterPro" id="IPR013112">
    <property type="entry name" value="FAD-bd_8"/>
</dbReference>
<comment type="subcellular location">
    <subcellularLocation>
        <location evidence="1">Membrane</location>
        <topology evidence="1">Multi-pass membrane protein</topology>
    </subcellularLocation>
</comment>
<sequence>MLTLVSLHSIGFIAYYLGTHQHDKITSWATRGNGCAILAGLVAWISGLIIWITSLSLFRRRCYEFFFGAHHLYIVFALFWLYHVVWTYRYFVIPLLFFFVDRLLRMFQSKQLVDVLSARVLESGAVELKLARNNQDGFVFHALTTWCIQIPSISKLQWHFFSATSTPGQGDRELSIVIKPLGAWTRKLHNQVKSSIESMRGSSSCPFSFKARVEGPYGDESDFYLKYETLVLVSGGIGVTPILAILQDILHRHKRADGQFMHLPTSIEVYHLVRTTEELCVLNNIDPNHIFPNYEKLGLNIRVHAYVTSKQIDATLANKGESNAALDLTEWDGANWNSTIRTISPTAYTKPQGISSFAAIGDTKWIASITILSILGYFVLSGLSYLYIVKTTNGPFPNYSRAHMVVGCMLLGILLFGGGVLMIWSYYTKRLTQAKESYLDQTKGNNSRNSSPNVYLGQLELYDQEANVDSTRRSPWNGDLHLSCRPNWEEIFDDLSNKYKGQNVGVLVSGTQNMQEDVARQCHRHSTFLLPIDATTVAFDYHSVSFQF</sequence>
<evidence type="ECO:0000256" key="6">
    <source>
        <dbReference type="SAM" id="Phobius"/>
    </source>
</evidence>
<feature type="transmembrane region" description="Helical" evidence="6">
    <location>
        <begin position="36"/>
        <end position="58"/>
    </location>
</feature>
<dbReference type="Proteomes" id="UP000886520">
    <property type="component" value="Chromosome 14"/>
</dbReference>
<dbReference type="Pfam" id="PF08030">
    <property type="entry name" value="NAD_binding_6"/>
    <property type="match status" value="2"/>
</dbReference>
<evidence type="ECO:0000256" key="4">
    <source>
        <dbReference type="ARBA" id="ARBA00023002"/>
    </source>
</evidence>
<evidence type="ECO:0000256" key="5">
    <source>
        <dbReference type="ARBA" id="ARBA00023136"/>
    </source>
</evidence>
<feature type="transmembrane region" description="Helical" evidence="6">
    <location>
        <begin position="65"/>
        <end position="82"/>
    </location>
</feature>
<dbReference type="EMBL" id="JABFUD020000014">
    <property type="protein sequence ID" value="KAI5070347.1"/>
    <property type="molecule type" value="Genomic_DNA"/>
</dbReference>
<name>A0A9D4UMT8_ADICA</name>
<evidence type="ECO:0000313" key="8">
    <source>
        <dbReference type="EMBL" id="KAI5070347.1"/>
    </source>
</evidence>
<keyword evidence="3 6" id="KW-1133">Transmembrane helix</keyword>
<dbReference type="Pfam" id="PF08022">
    <property type="entry name" value="FAD_binding_8"/>
    <property type="match status" value="1"/>
</dbReference>
<dbReference type="OrthoDB" id="167398at2759"/>